<evidence type="ECO:0000313" key="1">
    <source>
        <dbReference type="EMBL" id="RZF49141.1"/>
    </source>
</evidence>
<name>A0A482XYS6_LAOST</name>
<organism evidence="1 2">
    <name type="scientific">Laodelphax striatellus</name>
    <name type="common">Small brown planthopper</name>
    <name type="synonym">Delphax striatella</name>
    <dbReference type="NCBI Taxonomy" id="195883"/>
    <lineage>
        <taxon>Eukaryota</taxon>
        <taxon>Metazoa</taxon>
        <taxon>Ecdysozoa</taxon>
        <taxon>Arthropoda</taxon>
        <taxon>Hexapoda</taxon>
        <taxon>Insecta</taxon>
        <taxon>Pterygota</taxon>
        <taxon>Neoptera</taxon>
        <taxon>Paraneoptera</taxon>
        <taxon>Hemiptera</taxon>
        <taxon>Auchenorrhyncha</taxon>
        <taxon>Fulgoroidea</taxon>
        <taxon>Delphacidae</taxon>
        <taxon>Criomorphinae</taxon>
        <taxon>Laodelphax</taxon>
    </lineage>
</organism>
<dbReference type="Proteomes" id="UP000291343">
    <property type="component" value="Unassembled WGS sequence"/>
</dbReference>
<evidence type="ECO:0000313" key="2">
    <source>
        <dbReference type="Proteomes" id="UP000291343"/>
    </source>
</evidence>
<accession>A0A482XYS6</accession>
<dbReference type="EMBL" id="QKKF02000377">
    <property type="protein sequence ID" value="RZF49141.1"/>
    <property type="molecule type" value="Genomic_DNA"/>
</dbReference>
<sequence length="169" mass="18016">MLNNALIARPVNAADRSPPVFRIQDVVVAFTWLSTEAGMGGEDSFQAAVFFVTKNEQKGKVGSVIVTTCPIGGGGGSSLYGRLMFRVQVRLTCAVRCPPHALGGGWVRPLVEVCQVEAAGMRGMFGCSSRQGAHPGPRPTCRLSLRLCLSFLFLYFPPPPPPPPSPVCT</sequence>
<gene>
    <name evidence="1" type="ORF">LSTR_LSTR008427</name>
</gene>
<protein>
    <submittedName>
        <fullName evidence="1">Uncharacterized protein</fullName>
    </submittedName>
</protein>
<dbReference type="AlphaFoldDB" id="A0A482XYS6"/>
<reference evidence="1 2" key="1">
    <citation type="journal article" date="2017" name="Gigascience">
        <title>Genome sequence of the small brown planthopper, Laodelphax striatellus.</title>
        <authorList>
            <person name="Zhu J."/>
            <person name="Jiang F."/>
            <person name="Wang X."/>
            <person name="Yang P."/>
            <person name="Bao Y."/>
            <person name="Zhao W."/>
            <person name="Wang W."/>
            <person name="Lu H."/>
            <person name="Wang Q."/>
            <person name="Cui N."/>
            <person name="Li J."/>
            <person name="Chen X."/>
            <person name="Luo L."/>
            <person name="Yu J."/>
            <person name="Kang L."/>
            <person name="Cui F."/>
        </authorList>
    </citation>
    <scope>NUCLEOTIDE SEQUENCE [LARGE SCALE GENOMIC DNA]</scope>
    <source>
        <strain evidence="1">Lst14</strain>
    </source>
</reference>
<proteinExistence type="predicted"/>
<comment type="caution">
    <text evidence="1">The sequence shown here is derived from an EMBL/GenBank/DDBJ whole genome shotgun (WGS) entry which is preliminary data.</text>
</comment>
<keyword evidence="2" id="KW-1185">Reference proteome</keyword>
<dbReference type="InParanoid" id="A0A482XYS6"/>